<organism evidence="1 2">
    <name type="scientific">Scortum barcoo</name>
    <name type="common">barcoo grunter</name>
    <dbReference type="NCBI Taxonomy" id="214431"/>
    <lineage>
        <taxon>Eukaryota</taxon>
        <taxon>Metazoa</taxon>
        <taxon>Chordata</taxon>
        <taxon>Craniata</taxon>
        <taxon>Vertebrata</taxon>
        <taxon>Euteleostomi</taxon>
        <taxon>Actinopterygii</taxon>
        <taxon>Neopterygii</taxon>
        <taxon>Teleostei</taxon>
        <taxon>Neoteleostei</taxon>
        <taxon>Acanthomorphata</taxon>
        <taxon>Eupercaria</taxon>
        <taxon>Centrarchiformes</taxon>
        <taxon>Terapontoidei</taxon>
        <taxon>Terapontidae</taxon>
        <taxon>Scortum</taxon>
    </lineage>
</organism>
<comment type="caution">
    <text evidence="1">The sequence shown here is derived from an EMBL/GenBank/DDBJ whole genome shotgun (WGS) entry which is preliminary data.</text>
</comment>
<protein>
    <submittedName>
        <fullName evidence="1">Uncharacterized protein</fullName>
    </submittedName>
</protein>
<name>A0ACB8VM90_9TELE</name>
<evidence type="ECO:0000313" key="2">
    <source>
        <dbReference type="Proteomes" id="UP000831701"/>
    </source>
</evidence>
<proteinExistence type="predicted"/>
<dbReference type="Proteomes" id="UP000831701">
    <property type="component" value="Chromosome 20"/>
</dbReference>
<reference evidence="1" key="1">
    <citation type="submission" date="2022-04" db="EMBL/GenBank/DDBJ databases">
        <title>Jade perch genome.</title>
        <authorList>
            <person name="Chao B."/>
        </authorList>
    </citation>
    <scope>NUCLEOTIDE SEQUENCE</scope>
    <source>
        <strain evidence="1">CB-2022</strain>
    </source>
</reference>
<evidence type="ECO:0000313" key="1">
    <source>
        <dbReference type="EMBL" id="KAI3355643.1"/>
    </source>
</evidence>
<accession>A0ACB8VM90</accession>
<dbReference type="EMBL" id="CM041550">
    <property type="protein sequence ID" value="KAI3355643.1"/>
    <property type="molecule type" value="Genomic_DNA"/>
</dbReference>
<gene>
    <name evidence="1" type="ORF">L3Q82_004186</name>
</gene>
<sequence length="630" mass="72744">MSIHWKGREKERQPKSDVMTCLFVRASSSGTDAVRAAEMCLQFEGHSLSSKADSVLLVEAFYGGSHKQLIDLLKENIDGCAVFALPAKKWHWRARTAALHFSQTIPTCPSYRVLFCSSVLNLCELVALRPDLARLKKVLYFHENQLVYPVRKDQERDFQYGYNQVLSCLVSDLVVFNSVFNMDSFLSSISSFMKKIPDHRPRDLDLLIRPKCAVLNYPIQFPDVSSVVSRAWRRYQETGQYIRRRGGGRRRATTQQQDRYLRLCARRNRRSTARALQNDLQQATNVHVSAQTVRNRLHEGDESRFTLSTCDRRDRVWRRRGERSAACNILQHDRFGSGYRDEILRPLVRPYAGAVGPGFLLMQDNARPHVAGVCQQFLQDEGIDAMDWPARSPDLNPIEHIWDIMSRSIHQRHVAPQTVQELADALVQVWEEIPQETIRHLIRSMPRRLSSPEQTGVHVVRGALRTREHDKNPELFFSTLIKLKERQLHFHLSVLGETFTDPPEIFWEARHLLDRHILNWGFLSSRDEYLRVLCQADVVVSTAKHEFFGVAMLEAVHCGCYPLCPKALVYPEIFPAEYLYSTPEQLCKRLQELCKRPDIARRHVVKVNTSSFSWASLKERFQSLLAVQSP</sequence>
<keyword evidence="2" id="KW-1185">Reference proteome</keyword>